<gene>
    <name evidence="6" type="ORF">OHB35_14005</name>
</gene>
<evidence type="ECO:0000256" key="2">
    <source>
        <dbReference type="ARBA" id="ARBA00023125"/>
    </source>
</evidence>
<sequence>MSLELLRNRWTYPVLVALRSGPLRSAQLLDLINEGNARNVDLVGARVLHERTLVTTLHRMEAEGLILRRIEVLASGVAPWELTLMSRGLLNAMGGIASWAREQVDHLTTTVRKHRGLPQEEADPATSGLPPRRPEQDYWRGVGMALVILRLRWSFAVLCQMSRGPQHPTGIAAAINAGIARNRDITGNRALSEKVLWDTLHRLVDGGLINHQPRAGQFASTARCTLTASGYALLAALAPVGTWASEHEEHLTAIVRRRRGLDDLRGPQDGRR</sequence>
<accession>A0ABZ1H6U0</accession>
<feature type="region of interest" description="Disordered" evidence="4">
    <location>
        <begin position="112"/>
        <end position="134"/>
    </location>
</feature>
<dbReference type="PANTHER" id="PTHR33204:SF37">
    <property type="entry name" value="HTH-TYPE TRANSCRIPTIONAL REGULATOR YODB"/>
    <property type="match status" value="1"/>
</dbReference>
<dbReference type="InterPro" id="IPR036388">
    <property type="entry name" value="WH-like_DNA-bd_sf"/>
</dbReference>
<name>A0ABZ1H6U0_STRPH</name>
<reference evidence="6 7" key="1">
    <citation type="submission" date="2022-10" db="EMBL/GenBank/DDBJ databases">
        <title>The complete genomes of actinobacterial strains from the NBC collection.</title>
        <authorList>
            <person name="Joergensen T.S."/>
            <person name="Alvarez Arevalo M."/>
            <person name="Sterndorff E.B."/>
            <person name="Faurdal D."/>
            <person name="Vuksanovic O."/>
            <person name="Mourched A.-S."/>
            <person name="Charusanti P."/>
            <person name="Shaw S."/>
            <person name="Blin K."/>
            <person name="Weber T."/>
        </authorList>
    </citation>
    <scope>NUCLEOTIDE SEQUENCE [LARGE SCALE GENOMIC DNA]</scope>
    <source>
        <strain evidence="6 7">NBC 01752</strain>
    </source>
</reference>
<evidence type="ECO:0000313" key="7">
    <source>
        <dbReference type="Proteomes" id="UP001340816"/>
    </source>
</evidence>
<dbReference type="RefSeq" id="WP_326728077.1">
    <property type="nucleotide sequence ID" value="NZ_CP108134.1"/>
</dbReference>
<dbReference type="PANTHER" id="PTHR33204">
    <property type="entry name" value="TRANSCRIPTIONAL REGULATOR, MARR FAMILY"/>
    <property type="match status" value="1"/>
</dbReference>
<dbReference type="Proteomes" id="UP001340816">
    <property type="component" value="Chromosome"/>
</dbReference>
<keyword evidence="1" id="KW-0805">Transcription regulation</keyword>
<evidence type="ECO:0000256" key="3">
    <source>
        <dbReference type="ARBA" id="ARBA00023163"/>
    </source>
</evidence>
<proteinExistence type="predicted"/>
<dbReference type="InterPro" id="IPR036390">
    <property type="entry name" value="WH_DNA-bd_sf"/>
</dbReference>
<protein>
    <recommendedName>
        <fullName evidence="5">HTH hxlR-type domain-containing protein</fullName>
    </recommendedName>
</protein>
<organism evidence="6 7">
    <name type="scientific">Streptomyces phaeochromogenes</name>
    <dbReference type="NCBI Taxonomy" id="1923"/>
    <lineage>
        <taxon>Bacteria</taxon>
        <taxon>Bacillati</taxon>
        <taxon>Actinomycetota</taxon>
        <taxon>Actinomycetes</taxon>
        <taxon>Kitasatosporales</taxon>
        <taxon>Streptomycetaceae</taxon>
        <taxon>Streptomyces</taxon>
        <taxon>Streptomyces phaeochromogenes group</taxon>
    </lineage>
</organism>
<dbReference type="Gene3D" id="1.10.10.10">
    <property type="entry name" value="Winged helix-like DNA-binding domain superfamily/Winged helix DNA-binding domain"/>
    <property type="match status" value="2"/>
</dbReference>
<dbReference type="InterPro" id="IPR002577">
    <property type="entry name" value="HTH_HxlR"/>
</dbReference>
<dbReference type="EMBL" id="CP109135">
    <property type="protein sequence ID" value="WSD14264.1"/>
    <property type="molecule type" value="Genomic_DNA"/>
</dbReference>
<evidence type="ECO:0000313" key="6">
    <source>
        <dbReference type="EMBL" id="WSD14264.1"/>
    </source>
</evidence>
<feature type="domain" description="HTH hxlR-type" evidence="5">
    <location>
        <begin position="1"/>
        <end position="108"/>
    </location>
</feature>
<keyword evidence="7" id="KW-1185">Reference proteome</keyword>
<keyword evidence="2" id="KW-0238">DNA-binding</keyword>
<dbReference type="SUPFAM" id="SSF46785">
    <property type="entry name" value="Winged helix' DNA-binding domain"/>
    <property type="match status" value="2"/>
</dbReference>
<evidence type="ECO:0000256" key="4">
    <source>
        <dbReference type="SAM" id="MobiDB-lite"/>
    </source>
</evidence>
<keyword evidence="3" id="KW-0804">Transcription</keyword>
<evidence type="ECO:0000256" key="1">
    <source>
        <dbReference type="ARBA" id="ARBA00023015"/>
    </source>
</evidence>
<dbReference type="PROSITE" id="PS51118">
    <property type="entry name" value="HTH_HXLR"/>
    <property type="match status" value="1"/>
</dbReference>
<evidence type="ECO:0000259" key="5">
    <source>
        <dbReference type="PROSITE" id="PS51118"/>
    </source>
</evidence>